<keyword evidence="6" id="KW-0732">Signal</keyword>
<keyword evidence="3" id="KW-0121">Carboxypeptidase</keyword>
<feature type="active site" description="Proton donor/acceptor" evidence="11">
    <location>
        <position position="422"/>
    </location>
</feature>
<evidence type="ECO:0000256" key="3">
    <source>
        <dbReference type="ARBA" id="ARBA00022645"/>
    </source>
</evidence>
<proteinExistence type="inferred from homology"/>
<protein>
    <recommendedName>
        <fullName evidence="13">Peptidase M14 domain-containing protein</fullName>
    </recommendedName>
</protein>
<dbReference type="PANTHER" id="PTHR11705:SF140">
    <property type="entry name" value="FI02848P-RELATED"/>
    <property type="match status" value="1"/>
</dbReference>
<feature type="compositionally biased region" description="Low complexity" evidence="12">
    <location>
        <begin position="303"/>
        <end position="313"/>
    </location>
</feature>
<evidence type="ECO:0000256" key="8">
    <source>
        <dbReference type="ARBA" id="ARBA00022833"/>
    </source>
</evidence>
<accession>A0A0B6ZD93</accession>
<dbReference type="GO" id="GO:0006508">
    <property type="term" value="P:proteolysis"/>
    <property type="evidence" value="ECO:0007669"/>
    <property type="project" value="UniProtKB-KW"/>
</dbReference>
<feature type="domain" description="Peptidase M14" evidence="13">
    <location>
        <begin position="150"/>
        <end position="458"/>
    </location>
</feature>
<dbReference type="GO" id="GO:0004181">
    <property type="term" value="F:metallocarboxypeptidase activity"/>
    <property type="evidence" value="ECO:0007669"/>
    <property type="project" value="InterPro"/>
</dbReference>
<dbReference type="SUPFAM" id="SSF54897">
    <property type="entry name" value="Protease propeptides/inhibitors"/>
    <property type="match status" value="1"/>
</dbReference>
<dbReference type="InterPro" id="IPR036990">
    <property type="entry name" value="M14A-like_propep"/>
</dbReference>
<evidence type="ECO:0000256" key="1">
    <source>
        <dbReference type="ARBA" id="ARBA00001947"/>
    </source>
</evidence>
<sequence length="608" mass="69224">MTAETKSFRQVRSNDRTLTKSSVTELLVVLLKSMLLLSHVCTARPDREDDSHKYKVLRLHFKIDDDINIIRQLKVTHNLDPWQEVRRVNSTGDYLVSPQNVDEVEKQLKNNHIHYNILIDDAERFVKENDPMRFRRRKKRSTSAHDYRNKFLTYTELRHFLRDVKNTATNANVEMESIGRSFEGRPTPYVKISSLNDKKPKGTIFIDGGIHGREWISPALTVEIIHRLAFNTENDTAVDTLLSMFNWLIVPLVNPDGYAHTFTPGLENRMWRKSRSTSYSNDPNCFGVDLNRNFGYHWNNSPSHGGSSNPCSGTFSGPRSFSEPESHNLRNILLGNNDTIKGYLSFHSFGQFFLYPWGYSSDVDIEDEDDLVHVAAAFSKAMMAKNYDYNVGGSAKVLYPAAGGSDDYVRGTVGVKYSYTVELPPHETSRYGFLLPESLVSSVVSDTWDGLKAFALRLYKHLNTKGERQDVLKDEGQAVREANNQKLVEFKPTNVHNFNNGPGNANVHNLNNRPGHGNVHNFNNRPGHANGNSYTTSIGSNRDNINSTAYKIKRPKLEPMPVSYLVESIWTSRPLWLSRPRNPTYSRVETSISDVINTLFKTRKIMVG</sequence>
<evidence type="ECO:0000256" key="12">
    <source>
        <dbReference type="SAM" id="MobiDB-lite"/>
    </source>
</evidence>
<evidence type="ECO:0000256" key="11">
    <source>
        <dbReference type="PROSITE-ProRule" id="PRU01379"/>
    </source>
</evidence>
<dbReference type="Gene3D" id="3.30.70.340">
    <property type="entry name" value="Metallocarboxypeptidase-like"/>
    <property type="match status" value="1"/>
</dbReference>
<dbReference type="PRINTS" id="PR00765">
    <property type="entry name" value="CRBOXYPTASEA"/>
</dbReference>
<dbReference type="InterPro" id="IPR003146">
    <property type="entry name" value="M14A_act_pep"/>
</dbReference>
<keyword evidence="4" id="KW-0645">Protease</keyword>
<dbReference type="PANTHER" id="PTHR11705">
    <property type="entry name" value="PROTEASE FAMILY M14 CARBOXYPEPTIDASE A,B"/>
    <property type="match status" value="1"/>
</dbReference>
<dbReference type="SUPFAM" id="SSF53187">
    <property type="entry name" value="Zn-dependent exopeptidases"/>
    <property type="match status" value="1"/>
</dbReference>
<evidence type="ECO:0000256" key="4">
    <source>
        <dbReference type="ARBA" id="ARBA00022670"/>
    </source>
</evidence>
<dbReference type="AlphaFoldDB" id="A0A0B6ZD93"/>
<dbReference type="Pfam" id="PF00246">
    <property type="entry name" value="Peptidase_M14"/>
    <property type="match status" value="1"/>
</dbReference>
<name>A0A0B6ZD93_9EUPU</name>
<evidence type="ECO:0000259" key="13">
    <source>
        <dbReference type="PROSITE" id="PS52035"/>
    </source>
</evidence>
<evidence type="ECO:0000256" key="2">
    <source>
        <dbReference type="ARBA" id="ARBA00005988"/>
    </source>
</evidence>
<comment type="cofactor">
    <cofactor evidence="1">
        <name>Zn(2+)</name>
        <dbReference type="ChEBI" id="CHEBI:29105"/>
    </cofactor>
</comment>
<reference evidence="14" key="1">
    <citation type="submission" date="2014-12" db="EMBL/GenBank/DDBJ databases">
        <title>Insight into the proteome of Arion vulgaris.</title>
        <authorList>
            <person name="Aradska J."/>
            <person name="Bulat T."/>
            <person name="Smidak R."/>
            <person name="Sarate P."/>
            <person name="Gangsoo J."/>
            <person name="Sialana F."/>
            <person name="Bilban M."/>
            <person name="Lubec G."/>
        </authorList>
    </citation>
    <scope>NUCLEOTIDE SEQUENCE</scope>
    <source>
        <tissue evidence="14">Skin</tissue>
    </source>
</reference>
<dbReference type="GO" id="GO:0008270">
    <property type="term" value="F:zinc ion binding"/>
    <property type="evidence" value="ECO:0007669"/>
    <property type="project" value="InterPro"/>
</dbReference>
<evidence type="ECO:0000256" key="7">
    <source>
        <dbReference type="ARBA" id="ARBA00022801"/>
    </source>
</evidence>
<dbReference type="SMART" id="SM00631">
    <property type="entry name" value="Zn_pept"/>
    <property type="match status" value="1"/>
</dbReference>
<feature type="region of interest" description="Disordered" evidence="12">
    <location>
        <begin position="303"/>
        <end position="323"/>
    </location>
</feature>
<evidence type="ECO:0000313" key="14">
    <source>
        <dbReference type="EMBL" id="CEK66498.1"/>
    </source>
</evidence>
<dbReference type="Pfam" id="PF02244">
    <property type="entry name" value="Propep_M14"/>
    <property type="match status" value="1"/>
</dbReference>
<keyword evidence="8" id="KW-0862">Zinc</keyword>
<dbReference type="InterPro" id="IPR000834">
    <property type="entry name" value="Peptidase_M14"/>
</dbReference>
<dbReference type="PROSITE" id="PS52035">
    <property type="entry name" value="PEPTIDASE_M14"/>
    <property type="match status" value="1"/>
</dbReference>
<organism evidence="14">
    <name type="scientific">Arion vulgaris</name>
    <dbReference type="NCBI Taxonomy" id="1028688"/>
    <lineage>
        <taxon>Eukaryota</taxon>
        <taxon>Metazoa</taxon>
        <taxon>Spiralia</taxon>
        <taxon>Lophotrochozoa</taxon>
        <taxon>Mollusca</taxon>
        <taxon>Gastropoda</taxon>
        <taxon>Heterobranchia</taxon>
        <taxon>Euthyneura</taxon>
        <taxon>Panpulmonata</taxon>
        <taxon>Eupulmonata</taxon>
        <taxon>Stylommatophora</taxon>
        <taxon>Helicina</taxon>
        <taxon>Arionoidea</taxon>
        <taxon>Arionidae</taxon>
        <taxon>Arion</taxon>
    </lineage>
</organism>
<keyword evidence="10" id="KW-1015">Disulfide bond</keyword>
<keyword evidence="9" id="KW-0482">Metalloprotease</keyword>
<dbReference type="Gene3D" id="3.40.630.10">
    <property type="entry name" value="Zn peptidases"/>
    <property type="match status" value="1"/>
</dbReference>
<dbReference type="EMBL" id="HACG01019633">
    <property type="protein sequence ID" value="CEK66498.1"/>
    <property type="molecule type" value="Transcribed_RNA"/>
</dbReference>
<evidence type="ECO:0000256" key="6">
    <source>
        <dbReference type="ARBA" id="ARBA00022729"/>
    </source>
</evidence>
<dbReference type="FunFam" id="3.40.630.10:FF:000084">
    <property type="entry name" value="Carboxypeptidase B2"/>
    <property type="match status" value="1"/>
</dbReference>
<comment type="similarity">
    <text evidence="2 11">Belongs to the peptidase M14 family.</text>
</comment>
<evidence type="ECO:0000256" key="10">
    <source>
        <dbReference type="ARBA" id="ARBA00023157"/>
    </source>
</evidence>
<evidence type="ECO:0000256" key="5">
    <source>
        <dbReference type="ARBA" id="ARBA00022723"/>
    </source>
</evidence>
<dbReference type="GO" id="GO:0005615">
    <property type="term" value="C:extracellular space"/>
    <property type="evidence" value="ECO:0007669"/>
    <property type="project" value="TreeGrafter"/>
</dbReference>
<dbReference type="CDD" id="cd03860">
    <property type="entry name" value="M14_CP_A-B_like"/>
    <property type="match status" value="1"/>
</dbReference>
<gene>
    <name evidence="14" type="primary">ORF59071</name>
</gene>
<keyword evidence="7" id="KW-0378">Hydrolase</keyword>
<keyword evidence="5" id="KW-0479">Metal-binding</keyword>
<evidence type="ECO:0000256" key="9">
    <source>
        <dbReference type="ARBA" id="ARBA00023049"/>
    </source>
</evidence>